<dbReference type="InterPro" id="IPR034169">
    <property type="entry name" value="NifX-like"/>
</dbReference>
<protein>
    <submittedName>
        <fullName evidence="4">Nitrogen fixation protein NifX</fullName>
    </submittedName>
</protein>
<reference evidence="4 5" key="1">
    <citation type="submission" date="2019-11" db="EMBL/GenBank/DDBJ databases">
        <title>Whole-genome sequence of Rhodoplanes serenus DSM 18633, type strain.</title>
        <authorList>
            <person name="Kyndt J.A."/>
            <person name="Meyer T.E."/>
        </authorList>
    </citation>
    <scope>NUCLEOTIDE SEQUENCE [LARGE SCALE GENOMIC DNA]</scope>
    <source>
        <strain evidence="4 5">DSM 18633</strain>
    </source>
</reference>
<evidence type="ECO:0000313" key="4">
    <source>
        <dbReference type="EMBL" id="MTW18565.1"/>
    </source>
</evidence>
<dbReference type="RefSeq" id="WP_155480996.1">
    <property type="nucleotide sequence ID" value="NZ_WNKV01000018.1"/>
</dbReference>
<dbReference type="InterPro" id="IPR036105">
    <property type="entry name" value="DiNase_FeMo-co_biosyn_sf"/>
</dbReference>
<organism evidence="4 5">
    <name type="scientific">Rhodoplanes serenus</name>
    <dbReference type="NCBI Taxonomy" id="200615"/>
    <lineage>
        <taxon>Bacteria</taxon>
        <taxon>Pseudomonadati</taxon>
        <taxon>Pseudomonadota</taxon>
        <taxon>Alphaproteobacteria</taxon>
        <taxon>Hyphomicrobiales</taxon>
        <taxon>Nitrobacteraceae</taxon>
        <taxon>Rhodoplanes</taxon>
    </lineage>
</organism>
<dbReference type="InterPro" id="IPR013480">
    <property type="entry name" value="NifX"/>
</dbReference>
<dbReference type="PANTHER" id="PTHR33937:SF1">
    <property type="entry name" value="IRON-MOLIBDENUM COFACTOR PROCESSING PROTEIN"/>
    <property type="match status" value="1"/>
</dbReference>
<dbReference type="GO" id="GO:0051540">
    <property type="term" value="F:metal cluster binding"/>
    <property type="evidence" value="ECO:0007669"/>
    <property type="project" value="InterPro"/>
</dbReference>
<dbReference type="NCBIfam" id="TIGR02663">
    <property type="entry name" value="nifX"/>
    <property type="match status" value="1"/>
</dbReference>
<keyword evidence="2" id="KW-0535">Nitrogen fixation</keyword>
<comment type="similarity">
    <text evidence="1">Belongs to the NifX/NifY family.</text>
</comment>
<evidence type="ECO:0000256" key="2">
    <source>
        <dbReference type="ARBA" id="ARBA00023231"/>
    </source>
</evidence>
<dbReference type="EMBL" id="WNKV01000018">
    <property type="protein sequence ID" value="MTW18565.1"/>
    <property type="molecule type" value="Genomic_DNA"/>
</dbReference>
<dbReference type="PANTHER" id="PTHR33937">
    <property type="entry name" value="IRON-MOLYBDENUM PROTEIN-RELATED-RELATED"/>
    <property type="match status" value="1"/>
</dbReference>
<name>A0A9X4XNQ0_9BRAD</name>
<dbReference type="Pfam" id="PF02579">
    <property type="entry name" value="Nitro_FeMo-Co"/>
    <property type="match status" value="1"/>
</dbReference>
<dbReference type="Gene3D" id="3.30.420.130">
    <property type="entry name" value="Dinitrogenase iron-molybdenum cofactor biosynthesis domain"/>
    <property type="match status" value="1"/>
</dbReference>
<proteinExistence type="inferred from homology"/>
<feature type="domain" description="Dinitrogenase iron-molybdenum cofactor biosynthesis" evidence="3">
    <location>
        <begin position="32"/>
        <end position="129"/>
    </location>
</feature>
<sequence length="168" mass="17477">MSAVRRLRLIDTDEPTPTASPAVRVAIATGDRRTLDAHFGSARCFVVYDVTAQGWTAVETVTFDLVPDQQGRHAAEGDDRIGPKIDALAGCHLLFCVAIGGPSAARVVAAKIHPVKLPPQPIEAVLERTRAMLAGAPPPWLRKVLAGAGIGGATNAGGPAGKPSFVDD</sequence>
<evidence type="ECO:0000313" key="5">
    <source>
        <dbReference type="Proteomes" id="UP000438991"/>
    </source>
</evidence>
<dbReference type="AlphaFoldDB" id="A0A9X4XNQ0"/>
<dbReference type="GO" id="GO:0009399">
    <property type="term" value="P:nitrogen fixation"/>
    <property type="evidence" value="ECO:0007669"/>
    <property type="project" value="InterPro"/>
</dbReference>
<accession>A0A9X4XNQ0</accession>
<dbReference type="SUPFAM" id="SSF53146">
    <property type="entry name" value="Nitrogenase accessory factor-like"/>
    <property type="match status" value="1"/>
</dbReference>
<dbReference type="Proteomes" id="UP000438991">
    <property type="component" value="Unassembled WGS sequence"/>
</dbReference>
<dbReference type="InterPro" id="IPR003731">
    <property type="entry name" value="Di-Nase_FeMo-co_biosynth"/>
</dbReference>
<dbReference type="InterPro" id="IPR051840">
    <property type="entry name" value="NifX/NifY_domain"/>
</dbReference>
<comment type="caution">
    <text evidence="4">The sequence shown here is derived from an EMBL/GenBank/DDBJ whole genome shotgun (WGS) entry which is preliminary data.</text>
</comment>
<evidence type="ECO:0000256" key="1">
    <source>
        <dbReference type="ARBA" id="ARBA00010285"/>
    </source>
</evidence>
<dbReference type="CDD" id="cd00853">
    <property type="entry name" value="NifX"/>
    <property type="match status" value="1"/>
</dbReference>
<evidence type="ECO:0000259" key="3">
    <source>
        <dbReference type="Pfam" id="PF02579"/>
    </source>
</evidence>
<gene>
    <name evidence="4" type="primary">nifX</name>
    <name evidence="4" type="ORF">GJ689_20395</name>
</gene>